<dbReference type="Proteomes" id="UP001281147">
    <property type="component" value="Unassembled WGS sequence"/>
</dbReference>
<gene>
    <name evidence="1" type="ORF">LTR37_021154</name>
</gene>
<proteinExistence type="predicted"/>
<keyword evidence="2" id="KW-1185">Reference proteome</keyword>
<evidence type="ECO:0000313" key="2">
    <source>
        <dbReference type="Proteomes" id="UP001281147"/>
    </source>
</evidence>
<comment type="caution">
    <text evidence="1">The sequence shown here is derived from an EMBL/GenBank/DDBJ whole genome shotgun (WGS) entry which is preliminary data.</text>
</comment>
<name>A0ACC3M9H3_9PEZI</name>
<reference evidence="1" key="1">
    <citation type="submission" date="2023-07" db="EMBL/GenBank/DDBJ databases">
        <title>Black Yeasts Isolated from many extreme environments.</title>
        <authorList>
            <person name="Coleine C."/>
            <person name="Stajich J.E."/>
            <person name="Selbmann L."/>
        </authorList>
    </citation>
    <scope>NUCLEOTIDE SEQUENCE</scope>
    <source>
        <strain evidence="1">CCFEE 5714</strain>
    </source>
</reference>
<dbReference type="EMBL" id="JAUTXU010000442">
    <property type="protein sequence ID" value="KAK3680577.1"/>
    <property type="molecule type" value="Genomic_DNA"/>
</dbReference>
<sequence length="588" mass="67236">MAYRYAPLDNSSRQIRLLSLEPAHGLSTDIYGSLSTANFRDDATVYGALSYTWFDNRKTHLITIDGRSLPITANLHGVLLRLRSIRSRTLWIDAICINQDDDQERSAQVLIMRYIYGRAAHVVIWLGEDSVTEDGRIGIEFLASTEWKRARNRCENKSRKLRRAERSMNTPDNNVVQERCKMEVAQAKQLCTVEGAVQAFNATRGVKDRLTIENLNEFLARPWFSRRWVIQEAYVAKHATAMCGTYCLPWRTICTTHRCSALDNDGYQCNKRNSNIAVALHLSAKRNFSSEFLVDPGDILEAMIRFENFACQDPRDLIGAILSLWPSLGYRIDYTLDSSTNYFLFAKSLVDAGRLIDVLDSAILCRQRPGTDDTTLPAWVPDWRRLGRSDGGHRDTEEIVLDHGCSINPSSGIQPAWVPDWDWRRLGRYRNGRRDTAHLAPDHGYNINPSSVILPASVTDRRTVELEGVMVGIVAYGLFQTFCYNHKARIVQRRMDSDPRYSASCIIRELEDLDWAVKGDHDPEDVIALLPSKNRYSLYTLRREKCTRVPCECAREHYKVVTKADISNAAVKRWWKNACPQEQHIEIV</sequence>
<protein>
    <submittedName>
        <fullName evidence="1">Uncharacterized protein</fullName>
    </submittedName>
</protein>
<organism evidence="1 2">
    <name type="scientific">Vermiconidia calcicola</name>
    <dbReference type="NCBI Taxonomy" id="1690605"/>
    <lineage>
        <taxon>Eukaryota</taxon>
        <taxon>Fungi</taxon>
        <taxon>Dikarya</taxon>
        <taxon>Ascomycota</taxon>
        <taxon>Pezizomycotina</taxon>
        <taxon>Dothideomycetes</taxon>
        <taxon>Dothideomycetidae</taxon>
        <taxon>Mycosphaerellales</taxon>
        <taxon>Extremaceae</taxon>
        <taxon>Vermiconidia</taxon>
    </lineage>
</organism>
<evidence type="ECO:0000313" key="1">
    <source>
        <dbReference type="EMBL" id="KAK3680577.1"/>
    </source>
</evidence>
<accession>A0ACC3M9H3</accession>